<evidence type="ECO:0000256" key="3">
    <source>
        <dbReference type="ARBA" id="ARBA00022691"/>
    </source>
</evidence>
<dbReference type="InterPro" id="IPR029063">
    <property type="entry name" value="SAM-dependent_MTases_sf"/>
</dbReference>
<keyword evidence="1" id="KW-0489">Methyltransferase</keyword>
<dbReference type="InterPro" id="IPR016461">
    <property type="entry name" value="COMT-like"/>
</dbReference>
<keyword evidence="2" id="KW-0808">Transferase</keyword>
<dbReference type="Pfam" id="PF00891">
    <property type="entry name" value="Methyltransf_2"/>
    <property type="match status" value="1"/>
</dbReference>
<dbReference type="EMBL" id="JAUEPO010000002">
    <property type="protein sequence ID" value="KAK3332383.1"/>
    <property type="molecule type" value="Genomic_DNA"/>
</dbReference>
<dbReference type="Gene3D" id="1.10.10.10">
    <property type="entry name" value="Winged helix-like DNA-binding domain superfamily/Winged helix DNA-binding domain"/>
    <property type="match status" value="1"/>
</dbReference>
<dbReference type="Proteomes" id="UP001286456">
    <property type="component" value="Unassembled WGS sequence"/>
</dbReference>
<keyword evidence="3" id="KW-0949">S-adenosyl-L-methionine</keyword>
<dbReference type="InterPro" id="IPR001077">
    <property type="entry name" value="COMT_C"/>
</dbReference>
<evidence type="ECO:0000256" key="1">
    <source>
        <dbReference type="ARBA" id="ARBA00022603"/>
    </source>
</evidence>
<keyword evidence="7" id="KW-1185">Reference proteome</keyword>
<gene>
    <name evidence="6" type="ORF">B0T19DRAFT_473285</name>
</gene>
<name>A0AAE0IW81_9PEZI</name>
<evidence type="ECO:0000313" key="6">
    <source>
        <dbReference type="EMBL" id="KAK3332383.1"/>
    </source>
</evidence>
<reference evidence="6" key="2">
    <citation type="submission" date="2023-06" db="EMBL/GenBank/DDBJ databases">
        <authorList>
            <consortium name="Lawrence Berkeley National Laboratory"/>
            <person name="Haridas S."/>
            <person name="Hensen N."/>
            <person name="Bonometti L."/>
            <person name="Westerberg I."/>
            <person name="Brannstrom I.O."/>
            <person name="Guillou S."/>
            <person name="Cros-Aarteil S."/>
            <person name="Calhoun S."/>
            <person name="Kuo A."/>
            <person name="Mondo S."/>
            <person name="Pangilinan J."/>
            <person name="Riley R."/>
            <person name="Labutti K."/>
            <person name="Andreopoulos B."/>
            <person name="Lipzen A."/>
            <person name="Chen C."/>
            <person name="Yanf M."/>
            <person name="Daum C."/>
            <person name="Ng V."/>
            <person name="Clum A."/>
            <person name="Steindorff A."/>
            <person name="Ohm R."/>
            <person name="Martin F."/>
            <person name="Silar P."/>
            <person name="Natvig D."/>
            <person name="Lalanne C."/>
            <person name="Gautier V."/>
            <person name="Ament-Velasquez S.L."/>
            <person name="Kruys A."/>
            <person name="Hutchinson M.I."/>
            <person name="Powell A.J."/>
            <person name="Barry K."/>
            <person name="Miller A.N."/>
            <person name="Grigoriev I.V."/>
            <person name="Debuchy R."/>
            <person name="Gladieux P."/>
            <person name="Thoren M.H."/>
            <person name="Johannesson H."/>
        </authorList>
    </citation>
    <scope>NUCLEOTIDE SEQUENCE</scope>
    <source>
        <strain evidence="6">SMH4131-1</strain>
    </source>
</reference>
<evidence type="ECO:0000259" key="4">
    <source>
        <dbReference type="Pfam" id="PF00891"/>
    </source>
</evidence>
<dbReference type="Pfam" id="PF08100">
    <property type="entry name" value="Dimerisation"/>
    <property type="match status" value="1"/>
</dbReference>
<feature type="domain" description="O-methyltransferase dimerisation" evidence="5">
    <location>
        <begin position="94"/>
        <end position="162"/>
    </location>
</feature>
<evidence type="ECO:0000259" key="5">
    <source>
        <dbReference type="Pfam" id="PF08100"/>
    </source>
</evidence>
<dbReference type="InterPro" id="IPR036388">
    <property type="entry name" value="WH-like_DNA-bd_sf"/>
</dbReference>
<dbReference type="InterPro" id="IPR012967">
    <property type="entry name" value="COMT_dimerisation"/>
</dbReference>
<dbReference type="AlphaFoldDB" id="A0AAE0IW81"/>
<dbReference type="SUPFAM" id="SSF53335">
    <property type="entry name" value="S-adenosyl-L-methionine-dependent methyltransferases"/>
    <property type="match status" value="1"/>
</dbReference>
<reference evidence="6" key="1">
    <citation type="journal article" date="2023" name="Mol. Phylogenet. Evol.">
        <title>Genome-scale phylogeny and comparative genomics of the fungal order Sordariales.</title>
        <authorList>
            <person name="Hensen N."/>
            <person name="Bonometti L."/>
            <person name="Westerberg I."/>
            <person name="Brannstrom I.O."/>
            <person name="Guillou S."/>
            <person name="Cros-Aarteil S."/>
            <person name="Calhoun S."/>
            <person name="Haridas S."/>
            <person name="Kuo A."/>
            <person name="Mondo S."/>
            <person name="Pangilinan J."/>
            <person name="Riley R."/>
            <person name="LaButti K."/>
            <person name="Andreopoulos B."/>
            <person name="Lipzen A."/>
            <person name="Chen C."/>
            <person name="Yan M."/>
            <person name="Daum C."/>
            <person name="Ng V."/>
            <person name="Clum A."/>
            <person name="Steindorff A."/>
            <person name="Ohm R.A."/>
            <person name="Martin F."/>
            <person name="Silar P."/>
            <person name="Natvig D.O."/>
            <person name="Lalanne C."/>
            <person name="Gautier V."/>
            <person name="Ament-Velasquez S.L."/>
            <person name="Kruys A."/>
            <person name="Hutchinson M.I."/>
            <person name="Powell A.J."/>
            <person name="Barry K."/>
            <person name="Miller A.N."/>
            <person name="Grigoriev I.V."/>
            <person name="Debuchy R."/>
            <person name="Gladieux P."/>
            <person name="Hiltunen Thoren M."/>
            <person name="Johannesson H."/>
        </authorList>
    </citation>
    <scope>NUCLEOTIDE SEQUENCE</scope>
    <source>
        <strain evidence="6">SMH4131-1</strain>
    </source>
</reference>
<dbReference type="PROSITE" id="PS51683">
    <property type="entry name" value="SAM_OMT_II"/>
    <property type="match status" value="1"/>
</dbReference>
<evidence type="ECO:0000256" key="2">
    <source>
        <dbReference type="ARBA" id="ARBA00022679"/>
    </source>
</evidence>
<comment type="caution">
    <text evidence="6">The sequence shown here is derived from an EMBL/GenBank/DDBJ whole genome shotgun (WGS) entry which is preliminary data.</text>
</comment>
<evidence type="ECO:0000313" key="7">
    <source>
        <dbReference type="Proteomes" id="UP001286456"/>
    </source>
</evidence>
<dbReference type="SUPFAM" id="SSF46785">
    <property type="entry name" value="Winged helix' DNA-binding domain"/>
    <property type="match status" value="1"/>
</dbReference>
<dbReference type="Gene3D" id="3.40.50.150">
    <property type="entry name" value="Vaccinia Virus protein VP39"/>
    <property type="match status" value="1"/>
</dbReference>
<dbReference type="InterPro" id="IPR036390">
    <property type="entry name" value="WH_DNA-bd_sf"/>
</dbReference>
<dbReference type="PANTHER" id="PTHR43712:SF16">
    <property type="entry name" value="O-METHYLTRANSFERASE ELCB"/>
    <property type="match status" value="1"/>
</dbReference>
<proteinExistence type="predicted"/>
<sequence>MSLPSHQPPPSLIDLATSILHAAATLQTELATHHLPQPDLNSPTSRHNYLDILPNPTATSARASLIEATRTLLHLTQGPTDVLRTMVLSDRTAVAVLRVIHTLKIADAVPPSGEAISLDSLAQTLSVHPVPLTRVLRFAYTLRIFREPVDMPGYVAHTALSAAIPSFDPYLWLTLGDTTKVHLAASNFPTALRRWPTSPTAVTDSEGRDFWTILQEDDPDGKGMDRFSAAMTTSLRGLQGAGNTHLVEGFEWDALGSGTVVDVGGGSGGNAVVIARSFPRLRVVVQDLAKNEEPARRNFEVSGLMEGEWEGCVPEFQAQDFFAPQPEGLRPKAYLLSRILHDWSDEDALRILANLVPAMRKCGTKLFVVERVLPDRCGDIPLYQETQLRALDLLMYTTFGGGCERSAEEWERLLRRADEGLGIVGIRTRVGSELAMMEGGFCEGVGSVVQRAVGVNVGEQPRL</sequence>
<dbReference type="GO" id="GO:0032259">
    <property type="term" value="P:methylation"/>
    <property type="evidence" value="ECO:0007669"/>
    <property type="project" value="UniProtKB-KW"/>
</dbReference>
<protein>
    <submittedName>
        <fullName evidence="6">O-methyltransferase-domain-containing protein</fullName>
    </submittedName>
</protein>
<dbReference type="GO" id="GO:0008171">
    <property type="term" value="F:O-methyltransferase activity"/>
    <property type="evidence" value="ECO:0007669"/>
    <property type="project" value="InterPro"/>
</dbReference>
<organism evidence="6 7">
    <name type="scientific">Cercophora scortea</name>
    <dbReference type="NCBI Taxonomy" id="314031"/>
    <lineage>
        <taxon>Eukaryota</taxon>
        <taxon>Fungi</taxon>
        <taxon>Dikarya</taxon>
        <taxon>Ascomycota</taxon>
        <taxon>Pezizomycotina</taxon>
        <taxon>Sordariomycetes</taxon>
        <taxon>Sordariomycetidae</taxon>
        <taxon>Sordariales</taxon>
        <taxon>Lasiosphaeriaceae</taxon>
        <taxon>Cercophora</taxon>
    </lineage>
</organism>
<accession>A0AAE0IW81</accession>
<feature type="domain" description="O-methyltransferase C-terminal" evidence="4">
    <location>
        <begin position="256"/>
        <end position="417"/>
    </location>
</feature>
<dbReference type="PANTHER" id="PTHR43712">
    <property type="entry name" value="PUTATIVE (AFU_ORTHOLOGUE AFUA_4G14580)-RELATED"/>
    <property type="match status" value="1"/>
</dbReference>